<name>A0A412I2R7_9BACE</name>
<dbReference type="PANTHER" id="PTHR35532">
    <property type="entry name" value="SIMILAR TO POLYHYDROXYALKANOATE DEPOLYMERASE"/>
    <property type="match status" value="1"/>
</dbReference>
<dbReference type="SUPFAM" id="SSF49785">
    <property type="entry name" value="Galactose-binding domain-like"/>
    <property type="match status" value="1"/>
</dbReference>
<gene>
    <name evidence="1" type="ORF">DWX97_25510</name>
</gene>
<proteinExistence type="predicted"/>
<protein>
    <recommendedName>
        <fullName evidence="3">Peptide-N(4)-(N-acetyl-beta-glucosaminyl)asparagine amidase</fullName>
    </recommendedName>
</protein>
<organism evidence="1 2">
    <name type="scientific">Bacteroides cellulosilyticus</name>
    <dbReference type="NCBI Taxonomy" id="246787"/>
    <lineage>
        <taxon>Bacteria</taxon>
        <taxon>Pseudomonadati</taxon>
        <taxon>Bacteroidota</taxon>
        <taxon>Bacteroidia</taxon>
        <taxon>Bacteroidales</taxon>
        <taxon>Bacteroidaceae</taxon>
        <taxon>Bacteroides</taxon>
    </lineage>
</organism>
<comment type="caution">
    <text evidence="1">The sequence shown here is derived from an EMBL/GenBank/DDBJ whole genome shotgun (WGS) entry which is preliminary data.</text>
</comment>
<dbReference type="InterPro" id="IPR038765">
    <property type="entry name" value="Papain-like_cys_pep_sf"/>
</dbReference>
<dbReference type="RefSeq" id="WP_118403990.1">
    <property type="nucleotide sequence ID" value="NZ_JADNFX010000016.1"/>
</dbReference>
<evidence type="ECO:0008006" key="3">
    <source>
        <dbReference type="Google" id="ProtNLM"/>
    </source>
</evidence>
<sequence length="629" mass="72951">MKEFILFLVFLFFISCNSRIDNPSQIREGLSNCKQLEGVLEHYSKNPADSLKLKAAQFLIANMEGKYSEYYNTPWQNIASALYRWNDIPDEERLLVKHDWGELKVEEDVKFITSEYLINNIELAFKVWMEQPWGKNISFDVFCEEILPYRVGKEPLENWREKVLIAFADMNNYFKEHPDITAVEACGMVNKQLPAFTWVSTPMPAMNYSMLMSTPRGTCDEMGALAIFVMRALGIPVTRDFTIQWPNRKLGHSWNSVCDSSGTHISFMGVETNPGDYHLGTRLRKSKVYRNTFARQNHINEADRLIPFELQNRYMKDVSSEYDGCNFNVELPIHFINPTEVNRYVYLLSMGKEASAVVGWGQIEDGKMSFSSIGKNVLYLPVFYQNDEYTPAGYPFRLDDSGQLQVFQPDMEKCETLIVSDAGKDHPWLYRMQQGVFEGANRMDFFDKKVLYIIKDMPGSDYEKVGITDLTPYRYLRYVSPKGGHCNVSEIQFWGKNGRKLDGRRIGTSGSWYNSPATKDKAFDDDIYTYFDATEADYAWTGLDLGTPQVLAEIHYLPRIEDNRIIHGNRYELYYWNGDDWKVLEKKTAEMNQAHFQVPSNAVFYLRNATNDTESNKYFMVKDGKQVWI</sequence>
<dbReference type="Gene3D" id="2.60.120.260">
    <property type="entry name" value="Galactose-binding domain-like"/>
    <property type="match status" value="2"/>
</dbReference>
<accession>A0A412I2R7</accession>
<dbReference type="PROSITE" id="PS51257">
    <property type="entry name" value="PROKAR_LIPOPROTEIN"/>
    <property type="match status" value="1"/>
</dbReference>
<dbReference type="PANTHER" id="PTHR35532:SF5">
    <property type="entry name" value="CARBOHYDRATE-BINDING DOMAIN-CONTAINING PROTEIN"/>
    <property type="match status" value="1"/>
</dbReference>
<evidence type="ECO:0000313" key="2">
    <source>
        <dbReference type="Proteomes" id="UP000283341"/>
    </source>
</evidence>
<evidence type="ECO:0000313" key="1">
    <source>
        <dbReference type="EMBL" id="RGS31125.1"/>
    </source>
</evidence>
<dbReference type="Proteomes" id="UP000283341">
    <property type="component" value="Unassembled WGS sequence"/>
</dbReference>
<dbReference type="AlphaFoldDB" id="A0A412I2R7"/>
<dbReference type="SUPFAM" id="SSF54001">
    <property type="entry name" value="Cysteine proteinases"/>
    <property type="match status" value="1"/>
</dbReference>
<dbReference type="InterPro" id="IPR008979">
    <property type="entry name" value="Galactose-bd-like_sf"/>
</dbReference>
<reference evidence="1 2" key="1">
    <citation type="submission" date="2018-08" db="EMBL/GenBank/DDBJ databases">
        <title>A genome reference for cultivated species of the human gut microbiota.</title>
        <authorList>
            <person name="Zou Y."/>
            <person name="Xue W."/>
            <person name="Luo G."/>
        </authorList>
    </citation>
    <scope>NUCLEOTIDE SEQUENCE [LARGE SCALE GENOMIC DNA]</scope>
    <source>
        <strain evidence="1 2">AF22-3AC</strain>
    </source>
</reference>
<dbReference type="EMBL" id="QRVJ01000043">
    <property type="protein sequence ID" value="RGS31125.1"/>
    <property type="molecule type" value="Genomic_DNA"/>
</dbReference>